<dbReference type="EMBL" id="CP034235">
    <property type="protein sequence ID" value="QGQ98923.1"/>
    <property type="molecule type" value="Genomic_DNA"/>
</dbReference>
<evidence type="ECO:0000256" key="3">
    <source>
        <dbReference type="ARBA" id="ARBA00023125"/>
    </source>
</evidence>
<dbReference type="Gene3D" id="3.40.50.2300">
    <property type="match status" value="2"/>
</dbReference>
<gene>
    <name evidence="6" type="ORF">EHS13_30625</name>
</gene>
<dbReference type="GO" id="GO:0000976">
    <property type="term" value="F:transcription cis-regulatory region binding"/>
    <property type="evidence" value="ECO:0007669"/>
    <property type="project" value="TreeGrafter"/>
</dbReference>
<dbReference type="Gene3D" id="1.10.260.40">
    <property type="entry name" value="lambda repressor-like DNA-binding domains"/>
    <property type="match status" value="1"/>
</dbReference>
<evidence type="ECO:0000259" key="5">
    <source>
        <dbReference type="PROSITE" id="PS50932"/>
    </source>
</evidence>
<evidence type="ECO:0000256" key="4">
    <source>
        <dbReference type="ARBA" id="ARBA00023163"/>
    </source>
</evidence>
<dbReference type="PROSITE" id="PS50932">
    <property type="entry name" value="HTH_LACI_2"/>
    <property type="match status" value="1"/>
</dbReference>
<protein>
    <submittedName>
        <fullName evidence="6">LacI family transcriptional regulator</fullName>
    </submittedName>
</protein>
<dbReference type="SMART" id="SM00354">
    <property type="entry name" value="HTH_LACI"/>
    <property type="match status" value="1"/>
</dbReference>
<dbReference type="Proteomes" id="UP000426246">
    <property type="component" value="Chromosome"/>
</dbReference>
<proteinExistence type="predicted"/>
<keyword evidence="2" id="KW-0805">Transcription regulation</keyword>
<name>A0A6B8RTZ6_9BACL</name>
<reference evidence="7" key="1">
    <citation type="submission" date="2018-11" db="EMBL/GenBank/DDBJ databases">
        <title>Complete genome sequence of Paenibacillus sp. ML311-T8.</title>
        <authorList>
            <person name="Nam Y.-D."/>
            <person name="Kang J."/>
            <person name="Chung W.-H."/>
            <person name="Park Y.S."/>
        </authorList>
    </citation>
    <scope>NUCLEOTIDE SEQUENCE [LARGE SCALE GENOMIC DNA]</scope>
    <source>
        <strain evidence="7">ML311-T8</strain>
    </source>
</reference>
<evidence type="ECO:0000256" key="2">
    <source>
        <dbReference type="ARBA" id="ARBA00023015"/>
    </source>
</evidence>
<keyword evidence="4" id="KW-0804">Transcription</keyword>
<feature type="domain" description="HTH lacI-type" evidence="5">
    <location>
        <begin position="49"/>
        <end position="103"/>
    </location>
</feature>
<organism evidence="6 7">
    <name type="scientific">Paenibacillus psychroresistens</name>
    <dbReference type="NCBI Taxonomy" id="1778678"/>
    <lineage>
        <taxon>Bacteria</taxon>
        <taxon>Bacillati</taxon>
        <taxon>Bacillota</taxon>
        <taxon>Bacilli</taxon>
        <taxon>Bacillales</taxon>
        <taxon>Paenibacillaceae</taxon>
        <taxon>Paenibacillus</taxon>
    </lineage>
</organism>
<evidence type="ECO:0000313" key="6">
    <source>
        <dbReference type="EMBL" id="QGQ98923.1"/>
    </source>
</evidence>
<dbReference type="InterPro" id="IPR028082">
    <property type="entry name" value="Peripla_BP_I"/>
</dbReference>
<dbReference type="CDD" id="cd01392">
    <property type="entry name" value="HTH_LacI"/>
    <property type="match status" value="1"/>
</dbReference>
<sequence>MYSATILLGLLAKTSYFRTQSNSIPSVCQSIFIYFQFLNKKGLLMAKKVSMQIIADRLSISKFTVSQALSGKSGVGNDTRQRILKLAEALGYRVKPIAVSGRLSLEYSEPAVTSTVFIYMKEEFRKETNFWARVLDGLQAGCREMGWTYSFIDNSTNLSTFTDLVNHAKNPLGIIVIGISQRSHLLVLQNVGLPIVLVDHEDPLISADVILNANMEASLIACNHLIAQGCSSLIFIGRDSLAVSFKERWWGCKLAIEEWNKANPEQRCSLQKWSISLAMRNWQQQFEKRILAWEPHNFPNAILCANDQIAMQLLLTFKRLNITVPDQCRVVGIDNIEASADTSPSLTTIELAKEPLGMRAIQSLKRKLQNGHTIREKIILSAELIIRKSG</sequence>
<dbReference type="KEGG" id="ppsc:EHS13_30625"/>
<dbReference type="AlphaFoldDB" id="A0A6B8RTZ6"/>
<accession>A0A6B8RTZ6</accession>
<dbReference type="GO" id="GO:0003700">
    <property type="term" value="F:DNA-binding transcription factor activity"/>
    <property type="evidence" value="ECO:0007669"/>
    <property type="project" value="TreeGrafter"/>
</dbReference>
<dbReference type="InterPro" id="IPR000843">
    <property type="entry name" value="HTH_LacI"/>
</dbReference>
<evidence type="ECO:0000313" key="7">
    <source>
        <dbReference type="Proteomes" id="UP000426246"/>
    </source>
</evidence>
<dbReference type="PANTHER" id="PTHR30146">
    <property type="entry name" value="LACI-RELATED TRANSCRIPTIONAL REPRESSOR"/>
    <property type="match status" value="1"/>
</dbReference>
<dbReference type="SUPFAM" id="SSF47413">
    <property type="entry name" value="lambda repressor-like DNA-binding domains"/>
    <property type="match status" value="1"/>
</dbReference>
<keyword evidence="1" id="KW-0678">Repressor</keyword>
<keyword evidence="7" id="KW-1185">Reference proteome</keyword>
<dbReference type="PANTHER" id="PTHR30146:SF148">
    <property type="entry name" value="HTH-TYPE TRANSCRIPTIONAL REPRESSOR PURR-RELATED"/>
    <property type="match status" value="1"/>
</dbReference>
<dbReference type="InterPro" id="IPR046335">
    <property type="entry name" value="LacI/GalR-like_sensor"/>
</dbReference>
<dbReference type="Pfam" id="PF13377">
    <property type="entry name" value="Peripla_BP_3"/>
    <property type="match status" value="1"/>
</dbReference>
<evidence type="ECO:0000256" key="1">
    <source>
        <dbReference type="ARBA" id="ARBA00022491"/>
    </source>
</evidence>
<dbReference type="InterPro" id="IPR010982">
    <property type="entry name" value="Lambda_DNA-bd_dom_sf"/>
</dbReference>
<dbReference type="SUPFAM" id="SSF53822">
    <property type="entry name" value="Periplasmic binding protein-like I"/>
    <property type="match status" value="1"/>
</dbReference>
<keyword evidence="3" id="KW-0238">DNA-binding</keyword>